<gene>
    <name evidence="2" type="ORF">D7193_11075</name>
</gene>
<evidence type="ECO:0000313" key="2">
    <source>
        <dbReference type="EMBL" id="RKN55240.1"/>
    </source>
</evidence>
<dbReference type="PANTHER" id="PTHR36440:SF1">
    <property type="entry name" value="PUTATIVE (AFU_ORTHOLOGUE AFUA_8G07350)-RELATED"/>
    <property type="match status" value="1"/>
</dbReference>
<name>A0A3B0A472_9ACTN</name>
<dbReference type="InterPro" id="IPR053146">
    <property type="entry name" value="QDO-like"/>
</dbReference>
<organism evidence="2 3">
    <name type="scientific">Micromonospora costi</name>
    <dbReference type="NCBI Taxonomy" id="1530042"/>
    <lineage>
        <taxon>Bacteria</taxon>
        <taxon>Bacillati</taxon>
        <taxon>Actinomycetota</taxon>
        <taxon>Actinomycetes</taxon>
        <taxon>Micromonosporales</taxon>
        <taxon>Micromonosporaceae</taxon>
        <taxon>Micromonospora</taxon>
    </lineage>
</organism>
<dbReference type="OrthoDB" id="9090296at2"/>
<dbReference type="Gene3D" id="2.60.120.10">
    <property type="entry name" value="Jelly Rolls"/>
    <property type="match status" value="1"/>
</dbReference>
<dbReference type="Pfam" id="PF07883">
    <property type="entry name" value="Cupin_2"/>
    <property type="match status" value="1"/>
</dbReference>
<dbReference type="SUPFAM" id="SSF51182">
    <property type="entry name" value="RmlC-like cupins"/>
    <property type="match status" value="1"/>
</dbReference>
<protein>
    <submittedName>
        <fullName evidence="2">Cupin domain-containing protein</fullName>
    </submittedName>
</protein>
<keyword evidence="3" id="KW-1185">Reference proteome</keyword>
<dbReference type="PANTHER" id="PTHR36440">
    <property type="entry name" value="PUTATIVE (AFU_ORTHOLOGUE AFUA_8G07350)-RELATED"/>
    <property type="match status" value="1"/>
</dbReference>
<dbReference type="InterPro" id="IPR013096">
    <property type="entry name" value="Cupin_2"/>
</dbReference>
<feature type="domain" description="Cupin type-2" evidence="1">
    <location>
        <begin position="53"/>
        <end position="119"/>
    </location>
</feature>
<dbReference type="EMBL" id="RBAN01000002">
    <property type="protein sequence ID" value="RKN55240.1"/>
    <property type="molecule type" value="Genomic_DNA"/>
</dbReference>
<evidence type="ECO:0000313" key="3">
    <source>
        <dbReference type="Proteomes" id="UP000279968"/>
    </source>
</evidence>
<proteinExistence type="predicted"/>
<sequence>MANAAIPPDDPNRTLVHARPDDPSLDHVAIAGGTYTILVSGEQTAGRYCLIGMRVPPGGGPPPHRHDFEEMFTLLEGAVEFTIREQRTTVRAGETINIPANAPHFFRNSFDQPARMLCMCAPAGQDEYFVRVGDAVDGPTAAPPALTGEEQAERQNRAATLAADYRTELLIP</sequence>
<dbReference type="Proteomes" id="UP000279968">
    <property type="component" value="Unassembled WGS sequence"/>
</dbReference>
<dbReference type="AlphaFoldDB" id="A0A3B0A472"/>
<reference evidence="2 3" key="1">
    <citation type="journal article" date="2015" name="Int. J. Syst. Evol. Microbiol.">
        <title>Micromonospora costi sp. nov., isolated from a leaf of Costus speciosus.</title>
        <authorList>
            <person name="Thawai C."/>
        </authorList>
    </citation>
    <scope>NUCLEOTIDE SEQUENCE [LARGE SCALE GENOMIC DNA]</scope>
    <source>
        <strain evidence="2 3">CS1-12</strain>
    </source>
</reference>
<evidence type="ECO:0000259" key="1">
    <source>
        <dbReference type="Pfam" id="PF07883"/>
    </source>
</evidence>
<accession>A0A3B0A472</accession>
<dbReference type="InterPro" id="IPR014710">
    <property type="entry name" value="RmlC-like_jellyroll"/>
</dbReference>
<comment type="caution">
    <text evidence="2">The sequence shown here is derived from an EMBL/GenBank/DDBJ whole genome shotgun (WGS) entry which is preliminary data.</text>
</comment>
<dbReference type="InterPro" id="IPR011051">
    <property type="entry name" value="RmlC_Cupin_sf"/>
</dbReference>
<dbReference type="RefSeq" id="WP_120779428.1">
    <property type="nucleotide sequence ID" value="NZ_JBHLUP010000002.1"/>
</dbReference>